<accession>A0A1G2RDP7</accession>
<keyword evidence="5 8" id="KW-0573">Peptidoglycan synthesis</keyword>
<comment type="similarity">
    <text evidence="8 9">Belongs to the MurJ/MviN family.</text>
</comment>
<dbReference type="GO" id="GO:0009252">
    <property type="term" value="P:peptidoglycan biosynthetic process"/>
    <property type="evidence" value="ECO:0007669"/>
    <property type="project" value="UniProtKB-UniRule"/>
</dbReference>
<evidence type="ECO:0000256" key="2">
    <source>
        <dbReference type="ARBA" id="ARBA00022475"/>
    </source>
</evidence>
<dbReference type="PANTHER" id="PTHR47019">
    <property type="entry name" value="LIPID II FLIPPASE MURJ"/>
    <property type="match status" value="1"/>
</dbReference>
<dbReference type="PRINTS" id="PR01806">
    <property type="entry name" value="VIRFACTRMVIN"/>
</dbReference>
<evidence type="ECO:0000256" key="6">
    <source>
        <dbReference type="ARBA" id="ARBA00022989"/>
    </source>
</evidence>
<feature type="transmembrane region" description="Helical" evidence="8">
    <location>
        <begin position="163"/>
        <end position="185"/>
    </location>
</feature>
<feature type="transmembrane region" description="Helical" evidence="8">
    <location>
        <begin position="467"/>
        <end position="487"/>
    </location>
</feature>
<feature type="transmembrane region" description="Helical" evidence="8">
    <location>
        <begin position="134"/>
        <end position="156"/>
    </location>
</feature>
<evidence type="ECO:0000256" key="5">
    <source>
        <dbReference type="ARBA" id="ARBA00022984"/>
    </source>
</evidence>
<keyword evidence="4 8" id="KW-0133">Cell shape</keyword>
<evidence type="ECO:0000256" key="7">
    <source>
        <dbReference type="ARBA" id="ARBA00023136"/>
    </source>
</evidence>
<comment type="subcellular location">
    <subcellularLocation>
        <location evidence="1 8">Cell membrane</location>
        <topology evidence="1 8">Multi-pass membrane protein</topology>
    </subcellularLocation>
</comment>
<dbReference type="GO" id="GO:0015648">
    <property type="term" value="F:lipid-linked peptidoglycan transporter activity"/>
    <property type="evidence" value="ECO:0007669"/>
    <property type="project" value="UniProtKB-UniRule"/>
</dbReference>
<dbReference type="Pfam" id="PF03023">
    <property type="entry name" value="MurJ"/>
    <property type="match status" value="1"/>
</dbReference>
<keyword evidence="3 8" id="KW-0812">Transmembrane</keyword>
<feature type="transmembrane region" description="Helical" evidence="8">
    <location>
        <begin position="434"/>
        <end position="455"/>
    </location>
</feature>
<dbReference type="GO" id="GO:0034204">
    <property type="term" value="P:lipid translocation"/>
    <property type="evidence" value="ECO:0007669"/>
    <property type="project" value="TreeGrafter"/>
</dbReference>
<keyword evidence="8 9" id="KW-0813">Transport</keyword>
<feature type="transmembrane region" description="Helical" evidence="8">
    <location>
        <begin position="318"/>
        <end position="341"/>
    </location>
</feature>
<feature type="transmembrane region" description="Helical" evidence="8">
    <location>
        <begin position="275"/>
        <end position="297"/>
    </location>
</feature>
<dbReference type="GO" id="GO:0071555">
    <property type="term" value="P:cell wall organization"/>
    <property type="evidence" value="ECO:0007669"/>
    <property type="project" value="UniProtKB-UniRule"/>
</dbReference>
<evidence type="ECO:0000256" key="3">
    <source>
        <dbReference type="ARBA" id="ARBA00022692"/>
    </source>
</evidence>
<feature type="transmembrane region" description="Helical" evidence="8">
    <location>
        <begin position="94"/>
        <end position="122"/>
    </location>
</feature>
<dbReference type="CDD" id="cd13123">
    <property type="entry name" value="MATE_MurJ_like"/>
    <property type="match status" value="1"/>
</dbReference>
<dbReference type="GO" id="GO:0005886">
    <property type="term" value="C:plasma membrane"/>
    <property type="evidence" value="ECO:0007669"/>
    <property type="project" value="UniProtKB-SubCell"/>
</dbReference>
<evidence type="ECO:0000313" key="11">
    <source>
        <dbReference type="Proteomes" id="UP000177078"/>
    </source>
</evidence>
<keyword evidence="7 8" id="KW-0472">Membrane</keyword>
<dbReference type="PANTHER" id="PTHR47019:SF1">
    <property type="entry name" value="LIPID II FLIPPASE MURJ"/>
    <property type="match status" value="1"/>
</dbReference>
<name>A0A1G2RDP7_9BACT</name>
<keyword evidence="8 9" id="KW-0961">Cell wall biogenesis/degradation</keyword>
<dbReference type="EMBL" id="MHUC01000016">
    <property type="protein sequence ID" value="OHA70867.1"/>
    <property type="molecule type" value="Genomic_DNA"/>
</dbReference>
<dbReference type="PIRSF" id="PIRSF002869">
    <property type="entry name" value="MviN"/>
    <property type="match status" value="1"/>
</dbReference>
<comment type="function">
    <text evidence="8 9">Involved in peptidoglycan biosynthesis. Transports lipid-linked peptidoglycan precursors from the inner to the outer leaflet of the cytoplasmic membrane.</text>
</comment>
<dbReference type="InterPro" id="IPR051050">
    <property type="entry name" value="Lipid_II_flippase_MurJ/MviN"/>
</dbReference>
<keyword evidence="6 8" id="KW-1133">Transmembrane helix</keyword>
<dbReference type="UniPathway" id="UPA00219"/>
<sequence>MKSILNVQTKSINSAALILGAASLASAFLGLLRDRLLAHQFGAGDELDIYYAAFKVPDFIALILIMGAISAAVVPIFSQYLVRSREEAWDFVASLLNVFLVFLISVSALMVVIAPFLISLVAPGFQGEKRELTILLTRIMFLSPIILGVSNIISGVLQVFRRFLATSLAPIFYNIGIIFGILFFVPKVGVVGLAFGVVLGAVLHFLIQLPVFLFSGFRYKAVFNFFHEGVKKAVVLTVPRSLGLAASQINLIIVTAIASTLAAGSIAVFNLANNIIFILINLIAVPFSTAVFPILSMRISENNKSEFLDKFYSTFRQILFFMVPASFLFFALRNQIVVIILGSGKFNVADIQLVAVCLGLFSLGVFAQGLVLLISKAFYAAQNTKTPAVVSVVAVIANVFLSLIFIDLLRSSSGFRELITNLFSLEGLNGVEVVALPLAISFSAIFQCFLLLVLLHKKIGDFRLREASRFFIKIILISILMTVFIYFALEMIPIYFRLDTANLFGVFWQTVLSSMIGILIYLGLAFALRLPEAQIIGRIIRRTGQD</sequence>
<feature type="transmembrane region" description="Helical" evidence="8">
    <location>
        <begin position="386"/>
        <end position="406"/>
    </location>
</feature>
<dbReference type="InterPro" id="IPR004268">
    <property type="entry name" value="MurJ"/>
</dbReference>
<feature type="transmembrane region" description="Helical" evidence="8">
    <location>
        <begin position="249"/>
        <end position="269"/>
    </location>
</feature>
<protein>
    <recommendedName>
        <fullName evidence="8">Probable lipid II flippase MurJ</fullName>
    </recommendedName>
</protein>
<feature type="transmembrane region" description="Helical" evidence="8">
    <location>
        <begin position="191"/>
        <end position="214"/>
    </location>
</feature>
<dbReference type="HAMAP" id="MF_02078">
    <property type="entry name" value="MurJ_MviN"/>
    <property type="match status" value="1"/>
</dbReference>
<comment type="caution">
    <text evidence="10">The sequence shown here is derived from an EMBL/GenBank/DDBJ whole genome shotgun (WGS) entry which is preliminary data.</text>
</comment>
<dbReference type="STRING" id="1802457.A3F15_00145"/>
<dbReference type="GO" id="GO:0008360">
    <property type="term" value="P:regulation of cell shape"/>
    <property type="evidence" value="ECO:0007669"/>
    <property type="project" value="UniProtKB-UniRule"/>
</dbReference>
<feature type="transmembrane region" description="Helical" evidence="8">
    <location>
        <begin position="59"/>
        <end position="82"/>
    </location>
</feature>
<dbReference type="NCBIfam" id="TIGR01695">
    <property type="entry name" value="murJ_mviN"/>
    <property type="match status" value="1"/>
</dbReference>
<evidence type="ECO:0000256" key="1">
    <source>
        <dbReference type="ARBA" id="ARBA00004651"/>
    </source>
</evidence>
<organism evidence="10 11">
    <name type="scientific">Candidatus Wildermuthbacteria bacterium RIFCSPHIGHO2_12_FULL_40_12</name>
    <dbReference type="NCBI Taxonomy" id="1802457"/>
    <lineage>
        <taxon>Bacteria</taxon>
        <taxon>Candidatus Wildermuthiibacteriota</taxon>
    </lineage>
</organism>
<evidence type="ECO:0000256" key="9">
    <source>
        <dbReference type="PIRNR" id="PIRNR002869"/>
    </source>
</evidence>
<keyword evidence="2 8" id="KW-1003">Cell membrane</keyword>
<gene>
    <name evidence="8" type="primary">murJ</name>
    <name evidence="10" type="ORF">A3F15_00145</name>
</gene>
<reference evidence="10 11" key="1">
    <citation type="journal article" date="2016" name="Nat. Commun.">
        <title>Thousands of microbial genomes shed light on interconnected biogeochemical processes in an aquifer system.</title>
        <authorList>
            <person name="Anantharaman K."/>
            <person name="Brown C.T."/>
            <person name="Hug L.A."/>
            <person name="Sharon I."/>
            <person name="Castelle C.J."/>
            <person name="Probst A.J."/>
            <person name="Thomas B.C."/>
            <person name="Singh A."/>
            <person name="Wilkins M.J."/>
            <person name="Karaoz U."/>
            <person name="Brodie E.L."/>
            <person name="Williams K.H."/>
            <person name="Hubbard S.S."/>
            <person name="Banfield J.F."/>
        </authorList>
    </citation>
    <scope>NUCLEOTIDE SEQUENCE [LARGE SCALE GENOMIC DNA]</scope>
</reference>
<comment type="pathway">
    <text evidence="8">Cell wall biogenesis; peptidoglycan biosynthesis.</text>
</comment>
<dbReference type="AlphaFoldDB" id="A0A1G2RDP7"/>
<dbReference type="Proteomes" id="UP000177078">
    <property type="component" value="Unassembled WGS sequence"/>
</dbReference>
<feature type="transmembrane region" description="Helical" evidence="8">
    <location>
        <begin position="507"/>
        <end position="528"/>
    </location>
</feature>
<proteinExistence type="inferred from homology"/>
<feature type="transmembrane region" description="Helical" evidence="8">
    <location>
        <begin position="12"/>
        <end position="32"/>
    </location>
</feature>
<evidence type="ECO:0000256" key="8">
    <source>
        <dbReference type="HAMAP-Rule" id="MF_02078"/>
    </source>
</evidence>
<evidence type="ECO:0000256" key="4">
    <source>
        <dbReference type="ARBA" id="ARBA00022960"/>
    </source>
</evidence>
<feature type="transmembrane region" description="Helical" evidence="8">
    <location>
        <begin position="353"/>
        <end position="374"/>
    </location>
</feature>
<evidence type="ECO:0000313" key="10">
    <source>
        <dbReference type="EMBL" id="OHA70867.1"/>
    </source>
</evidence>